<feature type="domain" description="PAS" evidence="2">
    <location>
        <begin position="260"/>
        <end position="313"/>
    </location>
</feature>
<evidence type="ECO:0000313" key="4">
    <source>
        <dbReference type="EMBL" id="MFC0351936.1"/>
    </source>
</evidence>
<dbReference type="NCBIfam" id="TIGR00229">
    <property type="entry name" value="sensory_box"/>
    <property type="match status" value="3"/>
</dbReference>
<dbReference type="PROSITE" id="PS50112">
    <property type="entry name" value="PAS"/>
    <property type="match status" value="3"/>
</dbReference>
<evidence type="ECO:0000313" key="5">
    <source>
        <dbReference type="Proteomes" id="UP001589844"/>
    </source>
</evidence>
<feature type="domain" description="PAS" evidence="2">
    <location>
        <begin position="14"/>
        <end position="87"/>
    </location>
</feature>
<protein>
    <submittedName>
        <fullName evidence="4">PAS domain S-box protein</fullName>
    </submittedName>
</protein>
<comment type="caution">
    <text evidence="4">The sequence shown here is derived from an EMBL/GenBank/DDBJ whole genome shotgun (WGS) entry which is preliminary data.</text>
</comment>
<dbReference type="PANTHER" id="PTHR43065:SF23">
    <property type="entry name" value="SENSOR HISTIDINE KINASE PDTAS"/>
    <property type="match status" value="1"/>
</dbReference>
<dbReference type="EMBL" id="JBHLXJ010000035">
    <property type="protein sequence ID" value="MFC0351936.1"/>
    <property type="molecule type" value="Genomic_DNA"/>
</dbReference>
<proteinExistence type="predicted"/>
<dbReference type="PANTHER" id="PTHR43065">
    <property type="entry name" value="SENSOR HISTIDINE KINASE"/>
    <property type="match status" value="1"/>
</dbReference>
<dbReference type="InterPro" id="IPR005467">
    <property type="entry name" value="His_kinase_dom"/>
</dbReference>
<feature type="domain" description="Histidine kinase" evidence="1">
    <location>
        <begin position="398"/>
        <end position="592"/>
    </location>
</feature>
<dbReference type="Pfam" id="PF02518">
    <property type="entry name" value="HATPase_c"/>
    <property type="match status" value="1"/>
</dbReference>
<dbReference type="InterPro" id="IPR000014">
    <property type="entry name" value="PAS"/>
</dbReference>
<dbReference type="SUPFAM" id="SSF55785">
    <property type="entry name" value="PYP-like sensor domain (PAS domain)"/>
    <property type="match status" value="3"/>
</dbReference>
<feature type="domain" description="PAC" evidence="3">
    <location>
        <begin position="216"/>
        <end position="266"/>
    </location>
</feature>
<reference evidence="4 5" key="1">
    <citation type="submission" date="2024-09" db="EMBL/GenBank/DDBJ databases">
        <authorList>
            <person name="Sun Q."/>
            <person name="Mori K."/>
        </authorList>
    </citation>
    <scope>NUCLEOTIDE SEQUENCE [LARGE SCALE GENOMIC DNA]</scope>
    <source>
        <strain evidence="4 5">CCM 8677</strain>
    </source>
</reference>
<dbReference type="Proteomes" id="UP001589844">
    <property type="component" value="Unassembled WGS sequence"/>
</dbReference>
<dbReference type="SUPFAM" id="SSF55874">
    <property type="entry name" value="ATPase domain of HSP90 chaperone/DNA topoisomerase II/histidine kinase"/>
    <property type="match status" value="1"/>
</dbReference>
<dbReference type="InterPro" id="IPR035965">
    <property type="entry name" value="PAS-like_dom_sf"/>
</dbReference>
<dbReference type="SMART" id="SM00086">
    <property type="entry name" value="PAC"/>
    <property type="match status" value="3"/>
</dbReference>
<evidence type="ECO:0000259" key="3">
    <source>
        <dbReference type="PROSITE" id="PS50113"/>
    </source>
</evidence>
<dbReference type="Pfam" id="PF13426">
    <property type="entry name" value="PAS_9"/>
    <property type="match status" value="3"/>
</dbReference>
<feature type="domain" description="PAS" evidence="2">
    <location>
        <begin position="139"/>
        <end position="192"/>
    </location>
</feature>
<dbReference type="Gene3D" id="3.30.450.20">
    <property type="entry name" value="PAS domain"/>
    <property type="match status" value="3"/>
</dbReference>
<dbReference type="SMART" id="SM00091">
    <property type="entry name" value="PAS"/>
    <property type="match status" value="3"/>
</dbReference>
<dbReference type="InterPro" id="IPR036890">
    <property type="entry name" value="HATPase_C_sf"/>
</dbReference>
<sequence length="593" mass="67417">MQDKAGQSSDLNPLDERFSLLVDTIEDYAIFMLDLDGHILSWNKGAAQVTGYPKAEVLGVHFAVLYADNEAHQLVPGALLEPAISSEPEKKQQEEFTWCRRKNGSEFWAHITMAKLTDQHGKLLGYSKIIKDLSERKRLEERFRRVVESAPNAMVMINDQGRIEMVNTQAERLFSYSRAEMLGQKVEILVPERFQHGHPEKRSMFLHAPQSRPMGAGLDLYGRRKDGSEFPVEIGLNPIETDEGMMVLSSIVDISERKRLEERFRRVVESAPNAMVMVNSEGSIEMVNTQAERLFDYSREELLGERIEILVPERFRHHHPQKRKMFFGDLQSRPMGVGRDLFGRRKNGSEFPIEIGLNPIETEEGMMVLSSIVDISDRKQKEMRIQEALKEKDLLLGEIHHRVKNNLQIVHSLLSLQSSMISDESVRSMLVDSQNRIQSMALIHQTLYQSNNFARVDFGDFLEALVPTLISAYTFSGKDIQVEIHADSIYLPINSAIPCGLLINELITNALKHAFTERTQGQITVSLSMLEDKKMQLIVSDTGVGIAEELNLHAIETLGLRLVNLLAQQLNGSLNIRRHNPTQFSLIFPLTEH</sequence>
<evidence type="ECO:0000259" key="2">
    <source>
        <dbReference type="PROSITE" id="PS50112"/>
    </source>
</evidence>
<dbReference type="Gene3D" id="3.30.565.10">
    <property type="entry name" value="Histidine kinase-like ATPase, C-terminal domain"/>
    <property type="match status" value="1"/>
</dbReference>
<feature type="domain" description="PAC" evidence="3">
    <location>
        <begin position="92"/>
        <end position="145"/>
    </location>
</feature>
<dbReference type="CDD" id="cd00130">
    <property type="entry name" value="PAS"/>
    <property type="match status" value="3"/>
</dbReference>
<name>A0ABV6IJC4_9BURK</name>
<accession>A0ABV6IJC4</accession>
<organism evidence="4 5">
    <name type="scientific">Undibacterium danionis</name>
    <dbReference type="NCBI Taxonomy" id="1812100"/>
    <lineage>
        <taxon>Bacteria</taxon>
        <taxon>Pseudomonadati</taxon>
        <taxon>Pseudomonadota</taxon>
        <taxon>Betaproteobacteria</taxon>
        <taxon>Burkholderiales</taxon>
        <taxon>Oxalobacteraceae</taxon>
        <taxon>Undibacterium</taxon>
    </lineage>
</organism>
<feature type="domain" description="PAC" evidence="3">
    <location>
        <begin position="335"/>
        <end position="387"/>
    </location>
</feature>
<dbReference type="RefSeq" id="WP_390214658.1">
    <property type="nucleotide sequence ID" value="NZ_JBHLXJ010000035.1"/>
</dbReference>
<keyword evidence="5" id="KW-1185">Reference proteome</keyword>
<dbReference type="InterPro" id="IPR003594">
    <property type="entry name" value="HATPase_dom"/>
</dbReference>
<evidence type="ECO:0000259" key="1">
    <source>
        <dbReference type="PROSITE" id="PS50109"/>
    </source>
</evidence>
<dbReference type="PROSITE" id="PS50113">
    <property type="entry name" value="PAC"/>
    <property type="match status" value="3"/>
</dbReference>
<dbReference type="SMART" id="SM00387">
    <property type="entry name" value="HATPase_c"/>
    <property type="match status" value="1"/>
</dbReference>
<gene>
    <name evidence="4" type="ORF">ACFFJH_19120</name>
</gene>
<dbReference type="InterPro" id="IPR000700">
    <property type="entry name" value="PAS-assoc_C"/>
</dbReference>
<dbReference type="Pfam" id="PF07568">
    <property type="entry name" value="HisKA_2"/>
    <property type="match status" value="1"/>
</dbReference>
<dbReference type="InterPro" id="IPR001610">
    <property type="entry name" value="PAC"/>
</dbReference>
<dbReference type="PROSITE" id="PS50109">
    <property type="entry name" value="HIS_KIN"/>
    <property type="match status" value="1"/>
</dbReference>
<dbReference type="InterPro" id="IPR011495">
    <property type="entry name" value="Sig_transdc_His_kin_sub2_dim/P"/>
</dbReference>